<dbReference type="Gene3D" id="1.10.555.10">
    <property type="entry name" value="Rho GTPase activation protein"/>
    <property type="match status" value="1"/>
</dbReference>
<feature type="region of interest" description="Disordered" evidence="3">
    <location>
        <begin position="509"/>
        <end position="529"/>
    </location>
</feature>
<dbReference type="InterPro" id="IPR008936">
    <property type="entry name" value="Rho_GTPase_activation_prot"/>
</dbReference>
<feature type="compositionally biased region" description="Basic and acidic residues" evidence="3">
    <location>
        <begin position="802"/>
        <end position="817"/>
    </location>
</feature>
<feature type="compositionally biased region" description="Acidic residues" evidence="3">
    <location>
        <begin position="782"/>
        <end position="791"/>
    </location>
</feature>
<dbReference type="Proteomes" id="UP000812440">
    <property type="component" value="Chromosome 8_10"/>
</dbReference>
<gene>
    <name evidence="5" type="ORF">GDO86_015089</name>
</gene>
<dbReference type="CDD" id="cd17115">
    <property type="entry name" value="RA_RHG20"/>
    <property type="match status" value="1"/>
</dbReference>
<dbReference type="InterPro" id="IPR000198">
    <property type="entry name" value="RhoGAP_dom"/>
</dbReference>
<dbReference type="SMART" id="SM00324">
    <property type="entry name" value="RhoGAP"/>
    <property type="match status" value="1"/>
</dbReference>
<reference evidence="5" key="1">
    <citation type="thesis" date="2020" institute="ProQuest LLC" country="789 East Eisenhower Parkway, Ann Arbor, MI, USA">
        <title>Comparative Genomics and Chromosome Evolution.</title>
        <authorList>
            <person name="Mudd A.B."/>
        </authorList>
    </citation>
    <scope>NUCLEOTIDE SEQUENCE</scope>
    <source>
        <strain evidence="5">Female2</strain>
        <tissue evidence="5">Blood</tissue>
    </source>
</reference>
<dbReference type="Pfam" id="PF22286">
    <property type="entry name" value="RHG20_PH"/>
    <property type="match status" value="1"/>
</dbReference>
<comment type="caution">
    <text evidence="5">The sequence shown here is derived from an EMBL/GenBank/DDBJ whole genome shotgun (WGS) entry which is preliminary data.</text>
</comment>
<dbReference type="CDD" id="cd04402">
    <property type="entry name" value="RhoGAP_ARHGAP20"/>
    <property type="match status" value="1"/>
</dbReference>
<organism evidence="5 6">
    <name type="scientific">Hymenochirus boettgeri</name>
    <name type="common">Congo dwarf clawed frog</name>
    <dbReference type="NCBI Taxonomy" id="247094"/>
    <lineage>
        <taxon>Eukaryota</taxon>
        <taxon>Metazoa</taxon>
        <taxon>Chordata</taxon>
        <taxon>Craniata</taxon>
        <taxon>Vertebrata</taxon>
        <taxon>Euteleostomi</taxon>
        <taxon>Amphibia</taxon>
        <taxon>Batrachia</taxon>
        <taxon>Anura</taxon>
        <taxon>Pipoidea</taxon>
        <taxon>Pipidae</taxon>
        <taxon>Pipinae</taxon>
        <taxon>Hymenochirus</taxon>
    </lineage>
</organism>
<name>A0A8T2JVA9_9PIPI</name>
<dbReference type="SMART" id="SM00233">
    <property type="entry name" value="PH"/>
    <property type="match status" value="1"/>
</dbReference>
<feature type="domain" description="Rho-GAP" evidence="4">
    <location>
        <begin position="312"/>
        <end position="498"/>
    </location>
</feature>
<feature type="compositionally biased region" description="Polar residues" evidence="3">
    <location>
        <begin position="670"/>
        <end position="686"/>
    </location>
</feature>
<evidence type="ECO:0000256" key="1">
    <source>
        <dbReference type="ARBA" id="ARBA00022468"/>
    </source>
</evidence>
<keyword evidence="1" id="KW-0343">GTPase activation</keyword>
<dbReference type="GO" id="GO:0035023">
    <property type="term" value="P:regulation of Rho protein signal transduction"/>
    <property type="evidence" value="ECO:0007669"/>
    <property type="project" value="InterPro"/>
</dbReference>
<dbReference type="InterPro" id="IPR047888">
    <property type="entry name" value="ARHGAP20_RA"/>
</dbReference>
<evidence type="ECO:0000256" key="2">
    <source>
        <dbReference type="ARBA" id="ARBA00022553"/>
    </source>
</evidence>
<dbReference type="PANTHER" id="PTHR23179">
    <property type="entry name" value="T-CELL ACTIVATION RHO GTPASE ACTIVATING PROTEIN-RELATED"/>
    <property type="match status" value="1"/>
</dbReference>
<dbReference type="Gene3D" id="2.30.29.30">
    <property type="entry name" value="Pleckstrin-homology domain (PH domain)/Phosphotyrosine-binding domain (PTB)"/>
    <property type="match status" value="1"/>
</dbReference>
<dbReference type="InterPro" id="IPR047886">
    <property type="entry name" value="ARHGAP20-like_RhoGAP"/>
</dbReference>
<protein>
    <recommendedName>
        <fullName evidence="4">Rho-GAP domain-containing protein</fullName>
    </recommendedName>
</protein>
<evidence type="ECO:0000256" key="3">
    <source>
        <dbReference type="SAM" id="MobiDB-lite"/>
    </source>
</evidence>
<proteinExistence type="predicted"/>
<dbReference type="AlphaFoldDB" id="A0A8T2JVA9"/>
<dbReference type="InterPro" id="IPR047887">
    <property type="entry name" value="ARHGAP20_PH"/>
</dbReference>
<feature type="region of interest" description="Disordered" evidence="3">
    <location>
        <begin position="782"/>
        <end position="823"/>
    </location>
</feature>
<dbReference type="PROSITE" id="PS50238">
    <property type="entry name" value="RHOGAP"/>
    <property type="match status" value="1"/>
</dbReference>
<evidence type="ECO:0000259" key="4">
    <source>
        <dbReference type="PROSITE" id="PS50238"/>
    </source>
</evidence>
<feature type="region of interest" description="Disordered" evidence="3">
    <location>
        <begin position="668"/>
        <end position="720"/>
    </location>
</feature>
<feature type="region of interest" description="Disordered" evidence="3">
    <location>
        <begin position="958"/>
        <end position="982"/>
    </location>
</feature>
<sequence length="1088" mass="121875">MTQLPILFNRDITLLPAHSANGLLLGAFCSPNSMIILKERVQLTCGWKTQERLLYMFSDTLIISKSKSSSTVKLKKQIRLSDMWVSSSLGDISEKKIGSDNSFVIGWPTTNYIVTFSSSETKEKWLSTLCCLINEVKKDEHHTKFPINVLYLDGDEFISSTVVNASNMDSADTVIKMATQQLGISVRPADCHLWVVSGKDDSPYPLIGHEYPYCITMSYVREILQQSRGSNNNILDFGSEAVFLENLPREKQCHFILKVGPQTPLHRGRDSAQKHSKRKKSLIDWALRRSGSTNLHSPFSQSPTTPRKLFGMSLSSVCQNGHLPKPIMDMLLMLYEEGPNTKGIFRRSANAKTCKELKEKLISGDEVQIDGESVFVAAAVITDFLRNIPDSILSSDMYGLWMEATDMGQHEYKIKMLKRLLDQLPEANFVLLQYLFAVLHHIEKNSEENQMTAFNLALCIAPNMLWLPTASDPEEESRSARKVALLVQFLIENYELIFGQDTASLFKKPDQEHSASSEDLAGVSPIHGQDSSDELEFVASDLDKSDPNLLKGNGGMLDESLLLEEKEDWDLFSEITACYQSKARLNNLECYSKDSFSCIDSACTLSPSRDRCSSEPSVCLSSRITVQEHEPVARQSSCDATIMHSRLDYINQLRQLQLESRKLLGRALSPNVNQSRQPNHRSSPFNTEKAKNRPQKSNLSSRSSFSSLSSTTTSPSASSLSSLDSAFSYCSESSVFSPNEATSQPFMFGTSARLHTLSPEISKKKLKEWHLPLSTLLGGDSFDLDSNEEQAEPTQKTSAKNKGAESRLAKNMPDKIPDSTNVEDFDCHGQDTNCVNITHEQKCETNFTKIKVAPENGKSVQRETSRKHIELKKPDNSFDEGKKQTKITFFVSPNMQVKNFDEQNSQIDSNDLISQNMKLHIPQTIFYGQDTPLVLHSVSRKQHSGTEKPHWQTQLKHVLRRSPTKETLSGGSGEPREGPTDIQKDMENVIKSKLGSQLEGTVKESVLHKSPSKAIASFSHSIRIILPSSVRNTVKEYFKHNESIPPTSPMETVDDKLIQNSMERCSLQGPNIDRLPKGQSHVVEESFV</sequence>
<dbReference type="OrthoDB" id="9994905at2759"/>
<accession>A0A8T2JVA9</accession>
<dbReference type="SUPFAM" id="SSF50729">
    <property type="entry name" value="PH domain-like"/>
    <property type="match status" value="1"/>
</dbReference>
<dbReference type="FunFam" id="1.10.555.10:FF:000025">
    <property type="entry name" value="Rho GTPase-activating protein 20"/>
    <property type="match status" value="1"/>
</dbReference>
<evidence type="ECO:0000313" key="5">
    <source>
        <dbReference type="EMBL" id="KAG8447848.1"/>
    </source>
</evidence>
<dbReference type="EMBL" id="JAACNH010000003">
    <property type="protein sequence ID" value="KAG8447848.1"/>
    <property type="molecule type" value="Genomic_DNA"/>
</dbReference>
<dbReference type="SUPFAM" id="SSF48350">
    <property type="entry name" value="GTPase activation domain, GAP"/>
    <property type="match status" value="1"/>
</dbReference>
<dbReference type="GO" id="GO:0005096">
    <property type="term" value="F:GTPase activator activity"/>
    <property type="evidence" value="ECO:0007669"/>
    <property type="project" value="UniProtKB-KW"/>
</dbReference>
<dbReference type="GO" id="GO:0007165">
    <property type="term" value="P:signal transduction"/>
    <property type="evidence" value="ECO:0007669"/>
    <property type="project" value="InterPro"/>
</dbReference>
<dbReference type="InterPro" id="IPR011993">
    <property type="entry name" value="PH-like_dom_sf"/>
</dbReference>
<dbReference type="InterPro" id="IPR001849">
    <property type="entry name" value="PH_domain"/>
</dbReference>
<dbReference type="Pfam" id="PF00620">
    <property type="entry name" value="RhoGAP"/>
    <property type="match status" value="1"/>
</dbReference>
<evidence type="ECO:0000313" key="6">
    <source>
        <dbReference type="Proteomes" id="UP000812440"/>
    </source>
</evidence>
<dbReference type="PANTHER" id="PTHR23179:SF36">
    <property type="entry name" value="RHO-GAP DOMAIN-CONTAINING PROTEIN"/>
    <property type="match status" value="1"/>
</dbReference>
<keyword evidence="6" id="KW-1185">Reference proteome</keyword>
<keyword evidence="2" id="KW-0597">Phosphoprotein</keyword>
<feature type="compositionally biased region" description="Low complexity" evidence="3">
    <location>
        <begin position="697"/>
        <end position="720"/>
    </location>
</feature>